<sequence>MTTELVVLLILLCPPRSKRALTIPRIPVFFTTPVFVDVPHCGSTSLPSSEPQLKWCQSAFLSNIQQNLIRSCQTSLDLPSYSVSAVSCQRNNFILSSEIVSCSLNNPSFSFNSSISSSSLSTSLSVLPTHQ</sequence>
<gene>
    <name evidence="2" type="ORF">L211DRAFT_136569</name>
</gene>
<feature type="chain" id="PRO_5018060792" description="Secreted protein" evidence="1">
    <location>
        <begin position="21"/>
        <end position="131"/>
    </location>
</feature>
<evidence type="ECO:0000313" key="2">
    <source>
        <dbReference type="EMBL" id="RPB25078.1"/>
    </source>
</evidence>
<proteinExistence type="predicted"/>
<dbReference type="Proteomes" id="UP000267821">
    <property type="component" value="Unassembled WGS sequence"/>
</dbReference>
<organism evidence="2 3">
    <name type="scientific">Terfezia boudieri ATCC MYA-4762</name>
    <dbReference type="NCBI Taxonomy" id="1051890"/>
    <lineage>
        <taxon>Eukaryota</taxon>
        <taxon>Fungi</taxon>
        <taxon>Dikarya</taxon>
        <taxon>Ascomycota</taxon>
        <taxon>Pezizomycotina</taxon>
        <taxon>Pezizomycetes</taxon>
        <taxon>Pezizales</taxon>
        <taxon>Pezizaceae</taxon>
        <taxon>Terfezia</taxon>
    </lineage>
</organism>
<protein>
    <recommendedName>
        <fullName evidence="4">Secreted protein</fullName>
    </recommendedName>
</protein>
<reference evidence="2 3" key="1">
    <citation type="journal article" date="2018" name="Nat. Ecol. Evol.">
        <title>Pezizomycetes genomes reveal the molecular basis of ectomycorrhizal truffle lifestyle.</title>
        <authorList>
            <person name="Murat C."/>
            <person name="Payen T."/>
            <person name="Noel B."/>
            <person name="Kuo A."/>
            <person name="Morin E."/>
            <person name="Chen J."/>
            <person name="Kohler A."/>
            <person name="Krizsan K."/>
            <person name="Balestrini R."/>
            <person name="Da Silva C."/>
            <person name="Montanini B."/>
            <person name="Hainaut M."/>
            <person name="Levati E."/>
            <person name="Barry K.W."/>
            <person name="Belfiori B."/>
            <person name="Cichocki N."/>
            <person name="Clum A."/>
            <person name="Dockter R.B."/>
            <person name="Fauchery L."/>
            <person name="Guy J."/>
            <person name="Iotti M."/>
            <person name="Le Tacon F."/>
            <person name="Lindquist E.A."/>
            <person name="Lipzen A."/>
            <person name="Malagnac F."/>
            <person name="Mello A."/>
            <person name="Molinier V."/>
            <person name="Miyauchi S."/>
            <person name="Poulain J."/>
            <person name="Riccioni C."/>
            <person name="Rubini A."/>
            <person name="Sitrit Y."/>
            <person name="Splivallo R."/>
            <person name="Traeger S."/>
            <person name="Wang M."/>
            <person name="Zifcakova L."/>
            <person name="Wipf D."/>
            <person name="Zambonelli A."/>
            <person name="Paolocci F."/>
            <person name="Nowrousian M."/>
            <person name="Ottonello S."/>
            <person name="Baldrian P."/>
            <person name="Spatafora J.W."/>
            <person name="Henrissat B."/>
            <person name="Nagy L.G."/>
            <person name="Aury J.M."/>
            <person name="Wincker P."/>
            <person name="Grigoriev I.V."/>
            <person name="Bonfante P."/>
            <person name="Martin F.M."/>
        </authorList>
    </citation>
    <scope>NUCLEOTIDE SEQUENCE [LARGE SCALE GENOMIC DNA]</scope>
    <source>
        <strain evidence="2 3">ATCC MYA-4762</strain>
    </source>
</reference>
<keyword evidence="1" id="KW-0732">Signal</keyword>
<accession>A0A3N4LTT8</accession>
<evidence type="ECO:0000313" key="3">
    <source>
        <dbReference type="Proteomes" id="UP000267821"/>
    </source>
</evidence>
<dbReference type="EMBL" id="ML121539">
    <property type="protein sequence ID" value="RPB25078.1"/>
    <property type="molecule type" value="Genomic_DNA"/>
</dbReference>
<feature type="signal peptide" evidence="1">
    <location>
        <begin position="1"/>
        <end position="20"/>
    </location>
</feature>
<dbReference type="InParanoid" id="A0A3N4LTT8"/>
<evidence type="ECO:0008006" key="4">
    <source>
        <dbReference type="Google" id="ProtNLM"/>
    </source>
</evidence>
<dbReference type="AlphaFoldDB" id="A0A3N4LTT8"/>
<evidence type="ECO:0000256" key="1">
    <source>
        <dbReference type="SAM" id="SignalP"/>
    </source>
</evidence>
<keyword evidence="3" id="KW-1185">Reference proteome</keyword>
<name>A0A3N4LTT8_9PEZI</name>